<accession>A0A7M7K941</accession>
<organism evidence="1 2">
    <name type="scientific">Varroa destructor</name>
    <name type="common">Honeybee mite</name>
    <dbReference type="NCBI Taxonomy" id="109461"/>
    <lineage>
        <taxon>Eukaryota</taxon>
        <taxon>Metazoa</taxon>
        <taxon>Ecdysozoa</taxon>
        <taxon>Arthropoda</taxon>
        <taxon>Chelicerata</taxon>
        <taxon>Arachnida</taxon>
        <taxon>Acari</taxon>
        <taxon>Parasitiformes</taxon>
        <taxon>Mesostigmata</taxon>
        <taxon>Gamasina</taxon>
        <taxon>Dermanyssoidea</taxon>
        <taxon>Varroidae</taxon>
        <taxon>Varroa</taxon>
    </lineage>
</organism>
<keyword evidence="2" id="KW-1185">Reference proteome</keyword>
<reference evidence="1" key="1">
    <citation type="submission" date="2021-01" db="UniProtKB">
        <authorList>
            <consortium name="EnsemblMetazoa"/>
        </authorList>
    </citation>
    <scope>IDENTIFICATION</scope>
</reference>
<dbReference type="KEGG" id="vde:111251270"/>
<evidence type="ECO:0000313" key="2">
    <source>
        <dbReference type="Proteomes" id="UP000594260"/>
    </source>
</evidence>
<name>A0A7M7K941_VARDE</name>
<dbReference type="GeneID" id="111251270"/>
<evidence type="ECO:0000313" key="1">
    <source>
        <dbReference type="EnsemblMetazoa" id="XP_022663434"/>
    </source>
</evidence>
<sequence length="213" mass="23793">MLGFKSSPSRDCLKASTTVPLLAVLATATPPKASHASFWEPSSQDLNRYQGPTRWPIVFAKKSFFNSDLSVQPSVLYRLVTLPTFATSIFNNSPDYGNLHPVNKNNYNDNYENDKGNNIHYDDNGIDTERPLNYFKGDSRLYAKKPFGNFGLSSSVGPKSVNGYQRRASFLQGGYYRPWDAPKAFDSYESIPTSVATHDASYKPSSFAKNQPH</sequence>
<proteinExistence type="predicted"/>
<protein>
    <submittedName>
        <fullName evidence="1">Uncharacterized protein</fullName>
    </submittedName>
</protein>
<dbReference type="OrthoDB" id="10491607at2759"/>
<dbReference type="RefSeq" id="XP_022663434.1">
    <property type="nucleotide sequence ID" value="XM_022807699.1"/>
</dbReference>
<dbReference type="Proteomes" id="UP000594260">
    <property type="component" value="Unplaced"/>
</dbReference>
<dbReference type="InParanoid" id="A0A7M7K941"/>
<dbReference type="AlphaFoldDB" id="A0A7M7K941"/>
<dbReference type="EnsemblMetazoa" id="XM_022807699">
    <property type="protein sequence ID" value="XP_022663434"/>
    <property type="gene ID" value="LOC111251270"/>
</dbReference>